<accession>A0ACC0WRH0</accession>
<reference evidence="1 2" key="1">
    <citation type="journal article" date="2022" name="bioRxiv">
        <title>The genome of the oomycete Peronosclerospora sorghi, a cosmopolitan pathogen of maize and sorghum, is inflated with dispersed pseudogenes.</title>
        <authorList>
            <person name="Fletcher K."/>
            <person name="Martin F."/>
            <person name="Isakeit T."/>
            <person name="Cavanaugh K."/>
            <person name="Magill C."/>
            <person name="Michelmore R."/>
        </authorList>
    </citation>
    <scope>NUCLEOTIDE SEQUENCE [LARGE SCALE GENOMIC DNA]</scope>
    <source>
        <strain evidence="1">P6</strain>
    </source>
</reference>
<proteinExistence type="predicted"/>
<evidence type="ECO:0000313" key="2">
    <source>
        <dbReference type="Proteomes" id="UP001163321"/>
    </source>
</evidence>
<dbReference type="Proteomes" id="UP001163321">
    <property type="component" value="Chromosome 1"/>
</dbReference>
<organism evidence="1 2">
    <name type="scientific">Peronosclerospora sorghi</name>
    <dbReference type="NCBI Taxonomy" id="230839"/>
    <lineage>
        <taxon>Eukaryota</taxon>
        <taxon>Sar</taxon>
        <taxon>Stramenopiles</taxon>
        <taxon>Oomycota</taxon>
        <taxon>Peronosporomycetes</taxon>
        <taxon>Peronosporales</taxon>
        <taxon>Peronosporaceae</taxon>
        <taxon>Peronosclerospora</taxon>
    </lineage>
</organism>
<gene>
    <name evidence="1" type="ORF">PsorP6_000301</name>
</gene>
<sequence length="166" mass="19020">MALNMVPTRVPSIRMSSATSNWRKKAKTKPPDDGRLVSSFFASRNIEKRSRNEAKAHETVAEVEEFTTSSTSKDAEEDDDKRSRAIVESDDEVDASSCNDVDKIQSLKMDWDLSSREEDNVFEKELQYSTSAEKDWMTEFGRSRFPADTCEKKKKGSLNGWYSRRD</sequence>
<comment type="caution">
    <text evidence="1">The sequence shown here is derived from an EMBL/GenBank/DDBJ whole genome shotgun (WGS) entry which is preliminary data.</text>
</comment>
<evidence type="ECO:0000313" key="1">
    <source>
        <dbReference type="EMBL" id="KAI9921459.1"/>
    </source>
</evidence>
<dbReference type="EMBL" id="CM047580">
    <property type="protein sequence ID" value="KAI9921459.1"/>
    <property type="molecule type" value="Genomic_DNA"/>
</dbReference>
<protein>
    <submittedName>
        <fullName evidence="1">Uncharacterized protein</fullName>
    </submittedName>
</protein>
<name>A0ACC0WRH0_9STRA</name>
<keyword evidence="2" id="KW-1185">Reference proteome</keyword>